<organism evidence="1 2">
    <name type="scientific">Halarcobacter ebronensis</name>
    <dbReference type="NCBI Taxonomy" id="1462615"/>
    <lineage>
        <taxon>Bacteria</taxon>
        <taxon>Pseudomonadati</taxon>
        <taxon>Campylobacterota</taxon>
        <taxon>Epsilonproteobacteria</taxon>
        <taxon>Campylobacterales</taxon>
        <taxon>Arcobacteraceae</taxon>
        <taxon>Halarcobacter</taxon>
    </lineage>
</organism>
<evidence type="ECO:0000313" key="1">
    <source>
        <dbReference type="EMBL" id="RXJ69809.1"/>
    </source>
</evidence>
<name>A0A4Q0YKN9_9BACT</name>
<dbReference type="AlphaFoldDB" id="A0A4Q0YKN9"/>
<accession>A0A4Q0YKN9</accession>
<dbReference type="PANTHER" id="PTHR41247:SF1">
    <property type="entry name" value="HTH-TYPE TRANSCRIPTIONAL REPRESSOR YCNK"/>
    <property type="match status" value="1"/>
</dbReference>
<dbReference type="PROSITE" id="PS51257">
    <property type="entry name" value="PROKAR_LIPOPROTEIN"/>
    <property type="match status" value="1"/>
</dbReference>
<dbReference type="EMBL" id="PDKJ01000002">
    <property type="protein sequence ID" value="RXJ69809.1"/>
    <property type="molecule type" value="Genomic_DNA"/>
</dbReference>
<evidence type="ECO:0008006" key="3">
    <source>
        <dbReference type="Google" id="ProtNLM"/>
    </source>
</evidence>
<sequence>MKNIFRLFYLIVLLAFLSGCENRTSTDPKEIHWDRDMCERCRMVISDRKFAVEVINPTNSRVYKFDDIGCVPLWFKEENITWEDSAIIWIKDRETTKWIDAKKAFYDTISISPMAYGFGAHETKESIEQGHEIIDYQELKRRALKIGR</sequence>
<dbReference type="Proteomes" id="UP000290172">
    <property type="component" value="Unassembled WGS sequence"/>
</dbReference>
<gene>
    <name evidence="1" type="ORF">CRV08_02940</name>
</gene>
<evidence type="ECO:0000313" key="2">
    <source>
        <dbReference type="Proteomes" id="UP000290172"/>
    </source>
</evidence>
<dbReference type="InterPro" id="IPR008719">
    <property type="entry name" value="N2O_reductase_NosL"/>
</dbReference>
<reference evidence="1 2" key="1">
    <citation type="submission" date="2017-10" db="EMBL/GenBank/DDBJ databases">
        <title>Genomics of the genus Arcobacter.</title>
        <authorList>
            <person name="Perez-Cataluna A."/>
            <person name="Figueras M.J."/>
        </authorList>
    </citation>
    <scope>NUCLEOTIDE SEQUENCE [LARGE SCALE GENOMIC DNA]</scope>
    <source>
        <strain evidence="1 2">CECT 8993</strain>
    </source>
</reference>
<proteinExistence type="predicted"/>
<dbReference type="PANTHER" id="PTHR41247">
    <property type="entry name" value="HTH-TYPE TRANSCRIPTIONAL REPRESSOR YCNK"/>
    <property type="match status" value="1"/>
</dbReference>
<dbReference type="SUPFAM" id="SSF160387">
    <property type="entry name" value="NosL/MerB-like"/>
    <property type="match status" value="1"/>
</dbReference>
<protein>
    <recommendedName>
        <fullName evidence="3">Protein NosL</fullName>
    </recommendedName>
</protein>
<comment type="caution">
    <text evidence="1">The sequence shown here is derived from an EMBL/GenBank/DDBJ whole genome shotgun (WGS) entry which is preliminary data.</text>
</comment>